<proteinExistence type="predicted"/>
<dbReference type="PATRIC" id="fig|1115803.3.peg.191"/>
<evidence type="ECO:0000313" key="1">
    <source>
        <dbReference type="EMBL" id="EJN86113.1"/>
    </source>
</evidence>
<dbReference type="Proteomes" id="UP000007814">
    <property type="component" value="Unassembled WGS sequence"/>
</dbReference>
<reference evidence="1 2" key="1">
    <citation type="submission" date="2012-07" db="EMBL/GenBank/DDBJ databases">
        <authorList>
            <person name="Durkin A.S."/>
            <person name="McCorrison J."/>
            <person name="Torralba M."/>
            <person name="Gillis M."/>
            <person name="Methe B."/>
            <person name="Sutton G."/>
            <person name="Nelson K.E."/>
        </authorList>
    </citation>
    <scope>NUCLEOTIDE SEQUENCE [LARGE SCALE GENOMIC DNA]</scope>
    <source>
        <strain evidence="2">ATCC 12104 / DSM 43013 / CCUG 2238 / JCM 8349 / NCTC 10301 / Howell 279</strain>
    </source>
</reference>
<evidence type="ECO:0000313" key="2">
    <source>
        <dbReference type="Proteomes" id="UP000007814"/>
    </source>
</evidence>
<dbReference type="AlphaFoldDB" id="J3ADL8"/>
<name>J3ADL8_ACTNH</name>
<sequence length="47" mass="5196">MLQAARIRPIRPVACDPMAFDGVLDEAGEEDWDEAVPVRRLGELDDG</sequence>
<protein>
    <submittedName>
        <fullName evidence="1">Uncharacterized protein</fullName>
    </submittedName>
</protein>
<dbReference type="EMBL" id="ALJK01000018">
    <property type="protein sequence ID" value="EJN86113.1"/>
    <property type="molecule type" value="Genomic_DNA"/>
</dbReference>
<organism evidence="1 2">
    <name type="scientific">Actinomyces naeslundii (strain ATCC 12104 / DSM 43013 / CCUG 2238 / JCM 8349 / NCTC 10301 / Howell 279)</name>
    <dbReference type="NCBI Taxonomy" id="1115803"/>
    <lineage>
        <taxon>Bacteria</taxon>
        <taxon>Bacillati</taxon>
        <taxon>Actinomycetota</taxon>
        <taxon>Actinomycetes</taxon>
        <taxon>Actinomycetales</taxon>
        <taxon>Actinomycetaceae</taxon>
        <taxon>Actinomyces</taxon>
    </lineage>
</organism>
<gene>
    <name evidence="1" type="ORF">HMPREF1129_1719</name>
</gene>
<accession>J3ADL8</accession>
<comment type="caution">
    <text evidence="1">The sequence shown here is derived from an EMBL/GenBank/DDBJ whole genome shotgun (WGS) entry which is preliminary data.</text>
</comment>